<dbReference type="Proteomes" id="UP001143981">
    <property type="component" value="Unassembled WGS sequence"/>
</dbReference>
<name>A0A9W8CZQ6_9FUNG</name>
<feature type="transmembrane region" description="Helical" evidence="5">
    <location>
        <begin position="149"/>
        <end position="169"/>
    </location>
</feature>
<dbReference type="InterPro" id="IPR008521">
    <property type="entry name" value="Mg_trans_NIPA"/>
</dbReference>
<organism evidence="6 7">
    <name type="scientific">Coemansia biformis</name>
    <dbReference type="NCBI Taxonomy" id="1286918"/>
    <lineage>
        <taxon>Eukaryota</taxon>
        <taxon>Fungi</taxon>
        <taxon>Fungi incertae sedis</taxon>
        <taxon>Zoopagomycota</taxon>
        <taxon>Kickxellomycotina</taxon>
        <taxon>Kickxellomycetes</taxon>
        <taxon>Kickxellales</taxon>
        <taxon>Kickxellaceae</taxon>
        <taxon>Coemansia</taxon>
    </lineage>
</organism>
<protein>
    <recommendedName>
        <fullName evidence="8">Magnesium transporter</fullName>
    </recommendedName>
</protein>
<dbReference type="EMBL" id="JANBOI010000102">
    <property type="protein sequence ID" value="KAJ1734000.1"/>
    <property type="molecule type" value="Genomic_DNA"/>
</dbReference>
<dbReference type="OrthoDB" id="2504919at2759"/>
<evidence type="ECO:0000256" key="2">
    <source>
        <dbReference type="ARBA" id="ARBA00022692"/>
    </source>
</evidence>
<comment type="subcellular location">
    <subcellularLocation>
        <location evidence="1">Membrane</location>
        <topology evidence="1">Multi-pass membrane protein</topology>
    </subcellularLocation>
</comment>
<dbReference type="SUPFAM" id="SSF103481">
    <property type="entry name" value="Multidrug resistance efflux transporter EmrE"/>
    <property type="match status" value="1"/>
</dbReference>
<comment type="caution">
    <text evidence="6">The sequence shown here is derived from an EMBL/GenBank/DDBJ whole genome shotgun (WGS) entry which is preliminary data.</text>
</comment>
<dbReference type="GO" id="GO:0015095">
    <property type="term" value="F:magnesium ion transmembrane transporter activity"/>
    <property type="evidence" value="ECO:0007669"/>
    <property type="project" value="InterPro"/>
</dbReference>
<accession>A0A9W8CZQ6</accession>
<dbReference type="GO" id="GO:0016020">
    <property type="term" value="C:membrane"/>
    <property type="evidence" value="ECO:0007669"/>
    <property type="project" value="UniProtKB-SubCell"/>
</dbReference>
<reference evidence="6" key="1">
    <citation type="submission" date="2022-07" db="EMBL/GenBank/DDBJ databases">
        <title>Phylogenomic reconstructions and comparative analyses of Kickxellomycotina fungi.</title>
        <authorList>
            <person name="Reynolds N.K."/>
            <person name="Stajich J.E."/>
            <person name="Barry K."/>
            <person name="Grigoriev I.V."/>
            <person name="Crous P."/>
            <person name="Smith M.E."/>
        </authorList>
    </citation>
    <scope>NUCLEOTIDE SEQUENCE</scope>
    <source>
        <strain evidence="6">BCRC 34381</strain>
    </source>
</reference>
<keyword evidence="2 5" id="KW-0812">Transmembrane</keyword>
<dbReference type="PANTHER" id="PTHR12570:SF86">
    <property type="entry name" value="ADR321CP"/>
    <property type="match status" value="1"/>
</dbReference>
<feature type="transmembrane region" description="Helical" evidence="5">
    <location>
        <begin position="373"/>
        <end position="392"/>
    </location>
</feature>
<dbReference type="Pfam" id="PF05653">
    <property type="entry name" value="Mg_trans_NIPA"/>
    <property type="match status" value="1"/>
</dbReference>
<evidence type="ECO:0000256" key="1">
    <source>
        <dbReference type="ARBA" id="ARBA00004141"/>
    </source>
</evidence>
<sequence length="411" mass="43184">MHRRVLLGIAASVAGSVGHSLGMAMQKRAHMRLGAHAGPVGRRRQRQQVWRDGQWQAGLALYLLSSTGPPMLALSMLPVFVTAPLAAVGLVANAAFARWILATSFTRTDALGTLLVVVGSGCVALFGAIDEPPLSLDELLRLYRRPLYAGFIALFSLAVAALIGLELFWRRRHRRLDGRTAGRAGAEALASLLVSSAPAVVYDSDAESEPLLSPSPASYDAVTRATPTPPAADPHSVADAMYRDYFYAASEGLLPCEIKTAQAEQTARYASGALSAVISGLICSQTLLLAKSGIGLVVLTAKGDMQFNDPLALAIVAGLVGTALANLYYIQRALSLCSTLTAVPLCFCSSSLAALLSSLVYFDQVRLLTPLQIAMIAAGIVHLAAGVVLLSLKSETHDSPLCLPPEPASGD</sequence>
<dbReference type="InterPro" id="IPR037185">
    <property type="entry name" value="EmrE-like"/>
</dbReference>
<feature type="transmembrane region" description="Helical" evidence="5">
    <location>
        <begin position="269"/>
        <end position="290"/>
    </location>
</feature>
<evidence type="ECO:0008006" key="8">
    <source>
        <dbReference type="Google" id="ProtNLM"/>
    </source>
</evidence>
<feature type="transmembrane region" description="Helical" evidence="5">
    <location>
        <begin position="108"/>
        <end position="129"/>
    </location>
</feature>
<feature type="transmembrane region" description="Helical" evidence="5">
    <location>
        <begin position="310"/>
        <end position="330"/>
    </location>
</feature>
<evidence type="ECO:0000256" key="3">
    <source>
        <dbReference type="ARBA" id="ARBA00022989"/>
    </source>
</evidence>
<proteinExistence type="predicted"/>
<gene>
    <name evidence="6" type="ORF">LPJ61_001291</name>
</gene>
<dbReference type="AlphaFoldDB" id="A0A9W8CZQ6"/>
<dbReference type="PANTHER" id="PTHR12570">
    <property type="match status" value="1"/>
</dbReference>
<feature type="transmembrane region" description="Helical" evidence="5">
    <location>
        <begin position="342"/>
        <end position="361"/>
    </location>
</feature>
<evidence type="ECO:0000313" key="7">
    <source>
        <dbReference type="Proteomes" id="UP001143981"/>
    </source>
</evidence>
<evidence type="ECO:0000313" key="6">
    <source>
        <dbReference type="EMBL" id="KAJ1734000.1"/>
    </source>
</evidence>
<evidence type="ECO:0000256" key="5">
    <source>
        <dbReference type="SAM" id="Phobius"/>
    </source>
</evidence>
<keyword evidence="3 5" id="KW-1133">Transmembrane helix</keyword>
<keyword evidence="4 5" id="KW-0472">Membrane</keyword>
<feature type="transmembrane region" description="Helical" evidence="5">
    <location>
        <begin position="71"/>
        <end position="96"/>
    </location>
</feature>
<evidence type="ECO:0000256" key="4">
    <source>
        <dbReference type="ARBA" id="ARBA00023136"/>
    </source>
</evidence>
<keyword evidence="7" id="KW-1185">Reference proteome</keyword>